<comment type="caution">
    <text evidence="1">The sequence shown here is derived from an EMBL/GenBank/DDBJ whole genome shotgun (WGS) entry which is preliminary data.</text>
</comment>
<dbReference type="Proteomes" id="UP000294200">
    <property type="component" value="Unassembled WGS sequence"/>
</dbReference>
<protein>
    <submittedName>
        <fullName evidence="1">Uncharacterized protein</fullName>
    </submittedName>
</protein>
<name>A0A4R0X704_9BURK</name>
<evidence type="ECO:0000313" key="2">
    <source>
        <dbReference type="Proteomes" id="UP000294200"/>
    </source>
</evidence>
<evidence type="ECO:0000313" key="1">
    <source>
        <dbReference type="EMBL" id="TCG04622.1"/>
    </source>
</evidence>
<proteinExistence type="predicted"/>
<organism evidence="1 2">
    <name type="scientific">Paraburkholderia steynii</name>
    <dbReference type="NCBI Taxonomy" id="1245441"/>
    <lineage>
        <taxon>Bacteria</taxon>
        <taxon>Pseudomonadati</taxon>
        <taxon>Pseudomonadota</taxon>
        <taxon>Betaproteobacteria</taxon>
        <taxon>Burkholderiales</taxon>
        <taxon>Burkholderiaceae</taxon>
        <taxon>Paraburkholderia</taxon>
    </lineage>
</organism>
<reference evidence="1 2" key="1">
    <citation type="submission" date="2017-02" db="EMBL/GenBank/DDBJ databases">
        <title>Paraburkholderia sophoroidis sp. nov. and Paraburkholderia steynii sp. nov. rhizobial symbionts of the fynbos legume Hypocalyptus sophoroides.</title>
        <authorList>
            <person name="Steenkamp E.T."/>
            <person name="Beukes C.W."/>
            <person name="Van Zyl E."/>
            <person name="Avontuur J."/>
            <person name="Chan W.Y."/>
            <person name="Hassen A."/>
            <person name="Palmer M."/>
            <person name="Mthombeni L."/>
            <person name="Phalane F."/>
            <person name="Sereme K."/>
            <person name="Venter S.N."/>
        </authorList>
    </citation>
    <scope>NUCLEOTIDE SEQUENCE [LARGE SCALE GENOMIC DNA]</scope>
    <source>
        <strain evidence="1 2">HC1.1ba</strain>
    </source>
</reference>
<sequence>MADAIQFERASLYEEVWSSPVSTVSKRYGLSDTGLRKICRKLGVPFPAVGYWAKLRAGQQVKRTPLPRRHIGPTTVRAQPDQYTRRVAESDTEAANREVIESDEALPERHITPEPSGEPHHRLIKGLAKRLSAVDKQIEDESRPRKGEAGRPRFDRIAFKVTKPGGLLDMGADYVAIVVTPATRQRALSIADAFFIALEARGFKISLRDDCTLISCKDVVMQFRMSEMAEKVDKSAGNEAWRPLGRLRITLRAHRYDGFGAPDMRARDEPTARLEDQLNEFAGRLRRAVLGYEERERARKENAERARIEEIQRQQTAWHEQIASEAAHRENVAIEALFAEADLSEACERRRRYLDRVEAVARGRGMDVSNLSSIGLWLAWARSACDSLDPIRDRLSSFDS</sequence>
<dbReference type="AlphaFoldDB" id="A0A4R0X704"/>
<accession>A0A4R0X704</accession>
<gene>
    <name evidence="1" type="ORF">BZM27_39685</name>
</gene>
<dbReference type="EMBL" id="MWML01000235">
    <property type="protein sequence ID" value="TCG04622.1"/>
    <property type="molecule type" value="Genomic_DNA"/>
</dbReference>
<keyword evidence="2" id="KW-1185">Reference proteome</keyword>